<name>A0A7J9E1R7_9ROSI</name>
<dbReference type="AlphaFoldDB" id="A0A7J9E1R7"/>
<organism evidence="1 2">
    <name type="scientific">Gossypium trilobum</name>
    <dbReference type="NCBI Taxonomy" id="34281"/>
    <lineage>
        <taxon>Eukaryota</taxon>
        <taxon>Viridiplantae</taxon>
        <taxon>Streptophyta</taxon>
        <taxon>Embryophyta</taxon>
        <taxon>Tracheophyta</taxon>
        <taxon>Spermatophyta</taxon>
        <taxon>Magnoliopsida</taxon>
        <taxon>eudicotyledons</taxon>
        <taxon>Gunneridae</taxon>
        <taxon>Pentapetalae</taxon>
        <taxon>rosids</taxon>
        <taxon>malvids</taxon>
        <taxon>Malvales</taxon>
        <taxon>Malvaceae</taxon>
        <taxon>Malvoideae</taxon>
        <taxon>Gossypium</taxon>
    </lineage>
</organism>
<evidence type="ECO:0000313" key="1">
    <source>
        <dbReference type="EMBL" id="MBA0766947.1"/>
    </source>
</evidence>
<comment type="caution">
    <text evidence="1">The sequence shown here is derived from an EMBL/GenBank/DDBJ whole genome shotgun (WGS) entry which is preliminary data.</text>
</comment>
<gene>
    <name evidence="1" type="ORF">Gotri_015933</name>
</gene>
<proteinExistence type="predicted"/>
<accession>A0A7J9E1R7</accession>
<dbReference type="Proteomes" id="UP000593568">
    <property type="component" value="Unassembled WGS sequence"/>
</dbReference>
<reference evidence="1 2" key="1">
    <citation type="journal article" date="2019" name="Genome Biol. Evol.">
        <title>Insights into the evolution of the New World diploid cottons (Gossypium, subgenus Houzingenia) based on genome sequencing.</title>
        <authorList>
            <person name="Grover C.E."/>
            <person name="Arick M.A. 2nd"/>
            <person name="Thrash A."/>
            <person name="Conover J.L."/>
            <person name="Sanders W.S."/>
            <person name="Peterson D.G."/>
            <person name="Frelichowski J.E."/>
            <person name="Scheffler J.A."/>
            <person name="Scheffler B.E."/>
            <person name="Wendel J.F."/>
        </authorList>
    </citation>
    <scope>NUCLEOTIDE SEQUENCE [LARGE SCALE GENOMIC DNA]</scope>
    <source>
        <strain evidence="1">8</strain>
        <tissue evidence="1">Leaf</tissue>
    </source>
</reference>
<dbReference type="EMBL" id="JABEZW010000006">
    <property type="protein sequence ID" value="MBA0766947.1"/>
    <property type="molecule type" value="Genomic_DNA"/>
</dbReference>
<protein>
    <submittedName>
        <fullName evidence="1">Uncharacterized protein</fullName>
    </submittedName>
</protein>
<sequence length="57" mass="6353">MSQATSSLIPVMDLYGNPQAVKVLDSMSEEVPEASPLYFFLIEIITQKGQANYIFIN</sequence>
<evidence type="ECO:0000313" key="2">
    <source>
        <dbReference type="Proteomes" id="UP000593568"/>
    </source>
</evidence>
<keyword evidence="2" id="KW-1185">Reference proteome</keyword>